<proteinExistence type="predicted"/>
<reference evidence="1" key="1">
    <citation type="journal article" date="2014" name="Front. Microbiol.">
        <title>High frequency of phylogenetically diverse reductive dehalogenase-homologous genes in deep subseafloor sedimentary metagenomes.</title>
        <authorList>
            <person name="Kawai M."/>
            <person name="Futagami T."/>
            <person name="Toyoda A."/>
            <person name="Takaki Y."/>
            <person name="Nishi S."/>
            <person name="Hori S."/>
            <person name="Arai W."/>
            <person name="Tsubouchi T."/>
            <person name="Morono Y."/>
            <person name="Uchiyama I."/>
            <person name="Ito T."/>
            <person name="Fujiyama A."/>
            <person name="Inagaki F."/>
            <person name="Takami H."/>
        </authorList>
    </citation>
    <scope>NUCLEOTIDE SEQUENCE</scope>
    <source>
        <strain evidence="1">Expedition CK06-06</strain>
    </source>
</reference>
<protein>
    <submittedName>
        <fullName evidence="1">Uncharacterized protein</fullName>
    </submittedName>
</protein>
<dbReference type="AlphaFoldDB" id="X1KRM5"/>
<organism evidence="1">
    <name type="scientific">marine sediment metagenome</name>
    <dbReference type="NCBI Taxonomy" id="412755"/>
    <lineage>
        <taxon>unclassified sequences</taxon>
        <taxon>metagenomes</taxon>
        <taxon>ecological metagenomes</taxon>
    </lineage>
</organism>
<comment type="caution">
    <text evidence="1">The sequence shown here is derived from an EMBL/GenBank/DDBJ whole genome shotgun (WGS) entry which is preliminary data.</text>
</comment>
<sequence>MIWEEVEEKYGKEIADKMKKSKMMCGITMSLRADGKTDIPERDIELAYKDVMGKPIHPLEWD</sequence>
<name>X1KRM5_9ZZZZ</name>
<accession>X1KRM5</accession>
<evidence type="ECO:0000313" key="1">
    <source>
        <dbReference type="EMBL" id="GAI09732.1"/>
    </source>
</evidence>
<gene>
    <name evidence="1" type="ORF">S06H3_15381</name>
</gene>
<dbReference type="EMBL" id="BARV01007567">
    <property type="protein sequence ID" value="GAI09732.1"/>
    <property type="molecule type" value="Genomic_DNA"/>
</dbReference>